<keyword evidence="2" id="KW-1185">Reference proteome</keyword>
<reference evidence="1" key="1">
    <citation type="journal article" date="2021" name="Microorganisms">
        <title>Phylogenomic Reconstruction and Metabolic Potential of the Genus Aminobacter.</title>
        <authorList>
            <person name="Artuso I."/>
            <person name="Turrini P."/>
            <person name="Pirolo M."/>
            <person name="Lugli G.A."/>
            <person name="Ventura M."/>
            <person name="Visca P."/>
        </authorList>
    </citation>
    <scope>NUCLEOTIDE SEQUENCE</scope>
    <source>
        <strain evidence="1">LMG 26462</strain>
    </source>
</reference>
<dbReference type="Proteomes" id="UP001138921">
    <property type="component" value="Unassembled WGS sequence"/>
</dbReference>
<comment type="caution">
    <text evidence="1">The sequence shown here is derived from an EMBL/GenBank/DDBJ whole genome shotgun (WGS) entry which is preliminary data.</text>
</comment>
<proteinExistence type="predicted"/>
<dbReference type="EMBL" id="JAFLWW010000001">
    <property type="protein sequence ID" value="MBT1154320.1"/>
    <property type="molecule type" value="Genomic_DNA"/>
</dbReference>
<organism evidence="1 2">
    <name type="scientific">Aminobacter anthyllidis</name>
    <dbReference type="NCBI Taxonomy" id="1035067"/>
    <lineage>
        <taxon>Bacteria</taxon>
        <taxon>Pseudomonadati</taxon>
        <taxon>Pseudomonadota</taxon>
        <taxon>Alphaproteobacteria</taxon>
        <taxon>Hyphomicrobiales</taxon>
        <taxon>Phyllobacteriaceae</taxon>
        <taxon>Aminobacter</taxon>
    </lineage>
</organism>
<dbReference type="AlphaFoldDB" id="A0A9X1D0V6"/>
<name>A0A9X1D0V6_9HYPH</name>
<dbReference type="RefSeq" id="WP_214385438.1">
    <property type="nucleotide sequence ID" value="NZ_JAFLWW010000001.1"/>
</dbReference>
<accession>A0A9X1D0V6</accession>
<gene>
    <name evidence="1" type="ORF">J1C56_01810</name>
</gene>
<evidence type="ECO:0000313" key="2">
    <source>
        <dbReference type="Proteomes" id="UP001138921"/>
    </source>
</evidence>
<sequence length="327" mass="36780">MQPDIQDICAQIRYQHRQRVYAMDQRKRADLALGSFLRMVLGWRLDLPKAEADAIKAKAAFLVDIGADLAKQSAKPVEKQKVVIGLDDHDFIEWQNLIMASIKARSPFDNIEAATTKEMERLAVQLPAWSDFGQHVRGFGARSLAVIVAEAGDLSAYPKKGHLWKRMGLAVMDGVRQGGLSKSASKQDWIEHGYNGERRSRMFVIGDTMIKSGDTYRAVYLARKDYERQRAEASGLIVAPSAKIPAKRKDEFVSDGHIHRRAQRYMEKRLLRDLWQAWRWAQAGVPDRAKVLLPAAETNHREANLGMPEMAVGQLPIGDPNEMAALP</sequence>
<evidence type="ECO:0000313" key="1">
    <source>
        <dbReference type="EMBL" id="MBT1154320.1"/>
    </source>
</evidence>
<reference evidence="1" key="2">
    <citation type="submission" date="2021-03" db="EMBL/GenBank/DDBJ databases">
        <authorList>
            <person name="Artuso I."/>
            <person name="Turrini P."/>
            <person name="Pirolo M."/>
            <person name="Lugli G.A."/>
            <person name="Ventura M."/>
            <person name="Visca P."/>
        </authorList>
    </citation>
    <scope>NUCLEOTIDE SEQUENCE</scope>
    <source>
        <strain evidence="1">LMG 26462</strain>
    </source>
</reference>
<protein>
    <submittedName>
        <fullName evidence="1">Uncharacterized protein</fullName>
    </submittedName>
</protein>